<dbReference type="SUPFAM" id="SSF53756">
    <property type="entry name" value="UDP-Glycosyltransferase/glycogen phosphorylase"/>
    <property type="match status" value="1"/>
</dbReference>
<dbReference type="CDD" id="cd00761">
    <property type="entry name" value="Glyco_tranf_GTA_type"/>
    <property type="match status" value="1"/>
</dbReference>
<proteinExistence type="predicted"/>
<dbReference type="AlphaFoldDB" id="K6GH51"/>
<evidence type="ECO:0000313" key="2">
    <source>
        <dbReference type="EMBL" id="EKO40444.1"/>
    </source>
</evidence>
<dbReference type="GO" id="GO:0016757">
    <property type="term" value="F:glycosyltransferase activity"/>
    <property type="evidence" value="ECO:0007669"/>
    <property type="project" value="TreeGrafter"/>
</dbReference>
<sequence>MTKPRVTFAVIVLNGEPFTRYCLRQIYPFAHQIVVVEGAVARAMGQARPDGHSRDGTLEALYAFKEREDPGHKLTIVSRDGPWAGKDTMCRAAAERTTGDYFWQVDIDEFYRDRDMALVLELLADDPGLTAAAFRQRSFFAAPDFESGSSYLLAGGDVFRRLFRFAPGSRYVSPWPPTVVDVAGLDQFAVRPLPTESLDRLDVRLFHYSLLFPKQVIEKTAYYAAWDIPRGKALPDWAEKHYLGLADPFNLYTANDQPGWITPYDGDHPSQAQALWDDARRGRLDVAPYPAAGRKKLARLSVSPDYRRRIRVLTDELARREPGERHMPLDDPFFVKRVREQVDGLRLAVVNQFDTCGGAARTAFSLAQALNAGPDDASYLVWKNKRRDYWIETVPANADGSAPDGAAAKAGLPGYDLTGAFVWPTRPAMARAELINCHDLHAGYAHPFAAAFWSLGKPLVWTLHDMQAVTGNCAHAFACDKWRTGCGDCPDLSIYPGLALDTTDRLWRDKQAAGQVLDAHVVVPSRWLADVVEKSFLGHLPVTVIPNGIDTAVFAPRDRAAARARLGLPRDGVVLSFCANGGLADAWKGGGHLLAALSRLVPRFPKLSLLNIGGDLAGTGLPVVNLPHSDDDDALAQAYAASDVFAYPSQADTFGLAMLKAMCCGLPVACLGVGALPELAKDGETALVAPPGDDDAFVSALARLIADAPLRARLGAAAAARGRAYDVATMAGRYRDLFVRVLAERTARPAKVRREITRRQRAAAPRLLQALDAAGNAVGGQALAAALDRLPA</sequence>
<reference evidence="2 3" key="1">
    <citation type="submission" date="2012-07" db="EMBL/GenBank/DDBJ databases">
        <title>Draft genome sequence of Desulfovibrio magneticus str. Maddingley MBC34 obtained from a metagenomic sequence of a methanogenic enrichment isolated from coal-seam formation water in Victoria, Australia.</title>
        <authorList>
            <person name="Greenfield P."/>
            <person name="Hendry P."/>
            <person name="Li D."/>
            <person name="Rosewarne C.P."/>
            <person name="Tran-Dinh N."/>
            <person name="Elbourne L.D.H."/>
            <person name="Paulsen I.T."/>
            <person name="Midgley D.J."/>
        </authorList>
    </citation>
    <scope>NUCLEOTIDE SEQUENCE [LARGE SCALE GENOMIC DNA]</scope>
    <source>
        <strain evidence="3">Maddingley MBC34</strain>
    </source>
</reference>
<dbReference type="SUPFAM" id="SSF53448">
    <property type="entry name" value="Nucleotide-diphospho-sugar transferases"/>
    <property type="match status" value="1"/>
</dbReference>
<organism evidence="2 3">
    <name type="scientific">Solidesulfovibrio magneticus str. Maddingley MBC34</name>
    <dbReference type="NCBI Taxonomy" id="1206767"/>
    <lineage>
        <taxon>Bacteria</taxon>
        <taxon>Pseudomonadati</taxon>
        <taxon>Thermodesulfobacteriota</taxon>
        <taxon>Desulfovibrionia</taxon>
        <taxon>Desulfovibrionales</taxon>
        <taxon>Desulfovibrionaceae</taxon>
        <taxon>Solidesulfovibrio</taxon>
    </lineage>
</organism>
<dbReference type="InterPro" id="IPR028098">
    <property type="entry name" value="Glyco_trans_4-like_N"/>
</dbReference>
<evidence type="ECO:0000313" key="3">
    <source>
        <dbReference type="Proteomes" id="UP000006272"/>
    </source>
</evidence>
<name>K6GH51_9BACT</name>
<dbReference type="Pfam" id="PF13439">
    <property type="entry name" value="Glyco_transf_4"/>
    <property type="match status" value="1"/>
</dbReference>
<dbReference type="Gene3D" id="3.40.50.2000">
    <property type="entry name" value="Glycogen Phosphorylase B"/>
    <property type="match status" value="2"/>
</dbReference>
<dbReference type="InterPro" id="IPR029044">
    <property type="entry name" value="Nucleotide-diphossugar_trans"/>
</dbReference>
<protein>
    <submittedName>
        <fullName evidence="2">Glycosyltransferase</fullName>
    </submittedName>
</protein>
<keyword evidence="2" id="KW-0808">Transferase</keyword>
<comment type="caution">
    <text evidence="2">The sequence shown here is derived from an EMBL/GenBank/DDBJ whole genome shotgun (WGS) entry which is preliminary data.</text>
</comment>
<evidence type="ECO:0000259" key="1">
    <source>
        <dbReference type="Pfam" id="PF13439"/>
    </source>
</evidence>
<dbReference type="PATRIC" id="fig|1206767.3.peg.802"/>
<dbReference type="Gene3D" id="3.90.550.10">
    <property type="entry name" value="Spore Coat Polysaccharide Biosynthesis Protein SpsA, Chain A"/>
    <property type="match status" value="1"/>
</dbReference>
<accession>K6GH51</accession>
<feature type="domain" description="Glycosyltransferase subfamily 4-like N-terminal" evidence="1">
    <location>
        <begin position="357"/>
        <end position="552"/>
    </location>
</feature>
<dbReference type="PANTHER" id="PTHR12526">
    <property type="entry name" value="GLYCOSYLTRANSFERASE"/>
    <property type="match status" value="1"/>
</dbReference>
<dbReference type="PANTHER" id="PTHR12526:SF635">
    <property type="entry name" value="GLYCOSYL TRANSFERASE GROUP 1"/>
    <property type="match status" value="1"/>
</dbReference>
<dbReference type="EMBL" id="ALAO01000072">
    <property type="protein sequence ID" value="EKO40444.1"/>
    <property type="molecule type" value="Genomic_DNA"/>
</dbReference>
<gene>
    <name evidence="2" type="ORF">B193_0841</name>
</gene>
<dbReference type="Proteomes" id="UP000006272">
    <property type="component" value="Unassembled WGS sequence"/>
</dbReference>
<dbReference type="Pfam" id="PF13692">
    <property type="entry name" value="Glyco_trans_1_4"/>
    <property type="match status" value="1"/>
</dbReference>